<dbReference type="SUPFAM" id="SSF52540">
    <property type="entry name" value="P-loop containing nucleoside triphosphate hydrolases"/>
    <property type="match status" value="1"/>
</dbReference>
<evidence type="ECO:0000256" key="2">
    <source>
        <dbReference type="ARBA" id="ARBA00011131"/>
    </source>
</evidence>
<keyword evidence="6 12" id="KW-0067">ATP-binding</keyword>
<evidence type="ECO:0000256" key="6">
    <source>
        <dbReference type="ARBA" id="ARBA00022840"/>
    </source>
</evidence>
<dbReference type="InterPro" id="IPR017871">
    <property type="entry name" value="ABC_transporter-like_CS"/>
</dbReference>
<dbReference type="SMART" id="SM00382">
    <property type="entry name" value="AAA"/>
    <property type="match status" value="1"/>
</dbReference>
<dbReference type="GO" id="GO:0022857">
    <property type="term" value="F:transmembrane transporter activity"/>
    <property type="evidence" value="ECO:0007669"/>
    <property type="project" value="TreeGrafter"/>
</dbReference>
<dbReference type="InterPro" id="IPR015854">
    <property type="entry name" value="ABC_transpr_LolD-like"/>
</dbReference>
<proteinExistence type="inferred from homology"/>
<comment type="function">
    <text evidence="10">Part of the ABC transporter complex hrt involved in hemin import. Responsible for energy coupling to the transport system.</text>
</comment>
<dbReference type="GO" id="GO:0098796">
    <property type="term" value="C:membrane protein complex"/>
    <property type="evidence" value="ECO:0007669"/>
    <property type="project" value="UniProtKB-ARBA"/>
</dbReference>
<protein>
    <recommendedName>
        <fullName evidence="9">Putative hemin import ATP-binding protein HrtA</fullName>
    </recommendedName>
</protein>
<comment type="similarity">
    <text evidence="8">Belongs to the ABC transporter superfamily. HrtA family.</text>
</comment>
<dbReference type="GO" id="GO:0005524">
    <property type="term" value="F:ATP binding"/>
    <property type="evidence" value="ECO:0007669"/>
    <property type="project" value="UniProtKB-KW"/>
</dbReference>
<evidence type="ECO:0000259" key="11">
    <source>
        <dbReference type="PROSITE" id="PS50893"/>
    </source>
</evidence>
<gene>
    <name evidence="12" type="ORF">SAMN06264849_10458</name>
</gene>
<evidence type="ECO:0000256" key="9">
    <source>
        <dbReference type="ARBA" id="ARBA00024432"/>
    </source>
</evidence>
<dbReference type="GO" id="GO:0005886">
    <property type="term" value="C:plasma membrane"/>
    <property type="evidence" value="ECO:0007669"/>
    <property type="project" value="UniProtKB-SubCell"/>
</dbReference>
<dbReference type="RefSeq" id="WP_142505143.1">
    <property type="nucleotide sequence ID" value="NZ_FXTI01000004.1"/>
</dbReference>
<keyword evidence="7" id="KW-0472">Membrane</keyword>
<dbReference type="InterPro" id="IPR017911">
    <property type="entry name" value="MacB-like_ATP-bd"/>
</dbReference>
<keyword evidence="3" id="KW-0813">Transport</keyword>
<evidence type="ECO:0000313" key="13">
    <source>
        <dbReference type="Proteomes" id="UP000315636"/>
    </source>
</evidence>
<evidence type="ECO:0000313" key="12">
    <source>
        <dbReference type="EMBL" id="SMO60150.1"/>
    </source>
</evidence>
<evidence type="ECO:0000256" key="3">
    <source>
        <dbReference type="ARBA" id="ARBA00022448"/>
    </source>
</evidence>
<evidence type="ECO:0000256" key="4">
    <source>
        <dbReference type="ARBA" id="ARBA00022475"/>
    </source>
</evidence>
<evidence type="ECO:0000256" key="1">
    <source>
        <dbReference type="ARBA" id="ARBA00004202"/>
    </source>
</evidence>
<dbReference type="FunFam" id="3.40.50.300:FF:000032">
    <property type="entry name" value="Export ABC transporter ATP-binding protein"/>
    <property type="match status" value="1"/>
</dbReference>
<name>A0A521CNA6_9BACL</name>
<dbReference type="GO" id="GO:0016887">
    <property type="term" value="F:ATP hydrolysis activity"/>
    <property type="evidence" value="ECO:0007669"/>
    <property type="project" value="InterPro"/>
</dbReference>
<evidence type="ECO:0000256" key="8">
    <source>
        <dbReference type="ARBA" id="ARBA00024359"/>
    </source>
</evidence>
<feature type="domain" description="ABC transporter" evidence="11">
    <location>
        <begin position="6"/>
        <end position="230"/>
    </location>
</feature>
<dbReference type="PROSITE" id="PS50893">
    <property type="entry name" value="ABC_TRANSPORTER_2"/>
    <property type="match status" value="1"/>
</dbReference>
<keyword evidence="5" id="KW-0547">Nucleotide-binding</keyword>
<dbReference type="EMBL" id="FXTI01000004">
    <property type="protein sequence ID" value="SMO60150.1"/>
    <property type="molecule type" value="Genomic_DNA"/>
</dbReference>
<dbReference type="Gene3D" id="3.40.50.300">
    <property type="entry name" value="P-loop containing nucleotide triphosphate hydrolases"/>
    <property type="match status" value="1"/>
</dbReference>
<evidence type="ECO:0000256" key="10">
    <source>
        <dbReference type="ARBA" id="ARBA00024721"/>
    </source>
</evidence>
<sequence>MMEEKLLFQEISKVYGDGNTQVTALDHVTFGVQAGEFVAVVGPSGSGKSTFLSIAGALLSPSSGSLFLNGQDLTGLSSKQMTQVRLNHIGFIFQTSNLVPYLTVWDQLMLIAKLAKVDKKQAGEKADQLLSRLGLEKRKHHYPEALSGGERQRVAIARAWMNDPEIILADEPTASLDSQRGRTVVEMLSEEVHARKKAAIMVTHDERMLDLCDRVVNIMDGRLIEKTATA</sequence>
<dbReference type="AlphaFoldDB" id="A0A521CNA6"/>
<dbReference type="PANTHER" id="PTHR24220:SF666">
    <property type="entry name" value="HEMIN IMPORT ATP-BINDING PROTEIN HRTA-RELATED"/>
    <property type="match status" value="1"/>
</dbReference>
<accession>A0A521CNA6</accession>
<reference evidence="12 13" key="1">
    <citation type="submission" date="2017-05" db="EMBL/GenBank/DDBJ databases">
        <authorList>
            <person name="Varghese N."/>
            <person name="Submissions S."/>
        </authorList>
    </citation>
    <scope>NUCLEOTIDE SEQUENCE [LARGE SCALE GENOMIC DNA]</scope>
    <source>
        <strain evidence="12 13">DSM 45474</strain>
    </source>
</reference>
<keyword evidence="13" id="KW-1185">Reference proteome</keyword>
<dbReference type="OrthoDB" id="9791546at2"/>
<dbReference type="PROSITE" id="PS00211">
    <property type="entry name" value="ABC_TRANSPORTER_1"/>
    <property type="match status" value="1"/>
</dbReference>
<dbReference type="InterPro" id="IPR003439">
    <property type="entry name" value="ABC_transporter-like_ATP-bd"/>
</dbReference>
<dbReference type="InterPro" id="IPR003593">
    <property type="entry name" value="AAA+_ATPase"/>
</dbReference>
<dbReference type="CDD" id="cd03255">
    <property type="entry name" value="ABC_MJ0796_LolCDE_FtsE"/>
    <property type="match status" value="1"/>
</dbReference>
<evidence type="ECO:0000256" key="7">
    <source>
        <dbReference type="ARBA" id="ARBA00023136"/>
    </source>
</evidence>
<dbReference type="Proteomes" id="UP000315636">
    <property type="component" value="Unassembled WGS sequence"/>
</dbReference>
<comment type="subcellular location">
    <subcellularLocation>
        <location evidence="1">Cell membrane</location>
        <topology evidence="1">Peripheral membrane protein</topology>
    </subcellularLocation>
</comment>
<comment type="subunit">
    <text evidence="2">The complex is composed of two ATP-binding proteins (HrtA), two transmembrane proteins (HrtB) and a solute-binding protein.</text>
</comment>
<evidence type="ECO:0000256" key="5">
    <source>
        <dbReference type="ARBA" id="ARBA00022741"/>
    </source>
</evidence>
<dbReference type="InterPro" id="IPR027417">
    <property type="entry name" value="P-loop_NTPase"/>
</dbReference>
<keyword evidence="4" id="KW-1003">Cell membrane</keyword>
<dbReference type="PANTHER" id="PTHR24220">
    <property type="entry name" value="IMPORT ATP-BINDING PROTEIN"/>
    <property type="match status" value="1"/>
</dbReference>
<organism evidence="12 13">
    <name type="scientific">Melghirimyces algeriensis</name>
    <dbReference type="NCBI Taxonomy" id="910412"/>
    <lineage>
        <taxon>Bacteria</taxon>
        <taxon>Bacillati</taxon>
        <taxon>Bacillota</taxon>
        <taxon>Bacilli</taxon>
        <taxon>Bacillales</taxon>
        <taxon>Thermoactinomycetaceae</taxon>
        <taxon>Melghirimyces</taxon>
    </lineage>
</organism>
<dbReference type="Pfam" id="PF00005">
    <property type="entry name" value="ABC_tran"/>
    <property type="match status" value="1"/>
</dbReference>